<evidence type="ECO:0000313" key="9">
    <source>
        <dbReference type="Proteomes" id="UP000011116"/>
    </source>
</evidence>
<keyword evidence="3" id="KW-0238">DNA-binding</keyword>
<dbReference type="Gramene" id="HORVU.MOREX.r2.7HG0591800.1">
    <property type="protein sequence ID" value="HORVU.MOREX.r2.7HG0591800.1"/>
    <property type="gene ID" value="HORVU.MOREX.r2.7HG0591800"/>
</dbReference>
<dbReference type="GO" id="GO:0003677">
    <property type="term" value="F:DNA binding"/>
    <property type="evidence" value="ECO:0007669"/>
    <property type="project" value="UniProtKB-KW"/>
</dbReference>
<protein>
    <recommendedName>
        <fullName evidence="7">NAC domain-containing protein</fullName>
    </recommendedName>
</protein>
<reference evidence="8" key="2">
    <citation type="submission" date="2020-10" db="EMBL/GenBank/DDBJ databases">
        <authorList>
            <person name="Scholz U."/>
            <person name="Mascher M."/>
            <person name="Fiebig A."/>
        </authorList>
    </citation>
    <scope>NUCLEOTIDE SEQUENCE [LARGE SCALE GENOMIC DNA]</scope>
    <source>
        <strain evidence="8">cv. Morex</strain>
    </source>
</reference>
<dbReference type="PROSITE" id="PS51005">
    <property type="entry name" value="NAC"/>
    <property type="match status" value="1"/>
</dbReference>
<dbReference type="PANTHER" id="PTHR31719">
    <property type="entry name" value="NAC TRANSCRIPTION FACTOR 56"/>
    <property type="match status" value="1"/>
</dbReference>
<dbReference type="GO" id="GO:0005634">
    <property type="term" value="C:nucleus"/>
    <property type="evidence" value="ECO:0007669"/>
    <property type="project" value="UniProtKB-SubCell"/>
</dbReference>
<dbReference type="SUPFAM" id="SSF101941">
    <property type="entry name" value="NAC domain"/>
    <property type="match status" value="1"/>
</dbReference>
<feature type="region of interest" description="Disordered" evidence="6">
    <location>
        <begin position="367"/>
        <end position="386"/>
    </location>
</feature>
<reference evidence="9" key="1">
    <citation type="journal article" date="2012" name="Nature">
        <title>A physical, genetic and functional sequence assembly of the barley genome.</title>
        <authorList>
            <consortium name="The International Barley Genome Sequencing Consortium"/>
            <person name="Mayer K.F."/>
            <person name="Waugh R."/>
            <person name="Brown J.W."/>
            <person name="Schulman A."/>
            <person name="Langridge P."/>
            <person name="Platzer M."/>
            <person name="Fincher G.B."/>
            <person name="Muehlbauer G.J."/>
            <person name="Sato K."/>
            <person name="Close T.J."/>
            <person name="Wise R.P."/>
            <person name="Stein N."/>
        </authorList>
    </citation>
    <scope>NUCLEOTIDE SEQUENCE [LARGE SCALE GENOMIC DNA]</scope>
    <source>
        <strain evidence="9">cv. Morex</strain>
    </source>
</reference>
<dbReference type="SMR" id="A0A8I7BEV5"/>
<comment type="subcellular location">
    <subcellularLocation>
        <location evidence="1">Nucleus</location>
    </subcellularLocation>
</comment>
<reference evidence="8" key="3">
    <citation type="submission" date="2022-01" db="UniProtKB">
        <authorList>
            <consortium name="EnsemblPlants"/>
        </authorList>
    </citation>
    <scope>IDENTIFICATION</scope>
    <source>
        <strain evidence="8">subsp. vulgare</strain>
    </source>
</reference>
<accession>A0A8I7BEV5</accession>
<name>A0A8I7BEV5_HORVV</name>
<keyword evidence="9" id="KW-1185">Reference proteome</keyword>
<dbReference type="GO" id="GO:0006355">
    <property type="term" value="P:regulation of DNA-templated transcription"/>
    <property type="evidence" value="ECO:0007669"/>
    <property type="project" value="InterPro"/>
</dbReference>
<dbReference type="Gene3D" id="2.170.150.80">
    <property type="entry name" value="NAC domain"/>
    <property type="match status" value="1"/>
</dbReference>
<evidence type="ECO:0000256" key="4">
    <source>
        <dbReference type="ARBA" id="ARBA00023163"/>
    </source>
</evidence>
<dbReference type="Gramene" id="HORVU.MOREX.r3.7HG0713480.1">
    <property type="protein sequence ID" value="HORVU.MOREX.r3.7HG0713480.1"/>
    <property type="gene ID" value="HORVU.MOREX.r3.7HG0713480"/>
</dbReference>
<organism evidence="8 9">
    <name type="scientific">Hordeum vulgare subsp. vulgare</name>
    <name type="common">Domesticated barley</name>
    <dbReference type="NCBI Taxonomy" id="112509"/>
    <lineage>
        <taxon>Eukaryota</taxon>
        <taxon>Viridiplantae</taxon>
        <taxon>Streptophyta</taxon>
        <taxon>Embryophyta</taxon>
        <taxon>Tracheophyta</taxon>
        <taxon>Spermatophyta</taxon>
        <taxon>Magnoliopsida</taxon>
        <taxon>Liliopsida</taxon>
        <taxon>Poales</taxon>
        <taxon>Poaceae</taxon>
        <taxon>BOP clade</taxon>
        <taxon>Pooideae</taxon>
        <taxon>Triticodae</taxon>
        <taxon>Triticeae</taxon>
        <taxon>Hordeinae</taxon>
        <taxon>Hordeum</taxon>
    </lineage>
</organism>
<dbReference type="Pfam" id="PF02365">
    <property type="entry name" value="NAM"/>
    <property type="match status" value="1"/>
</dbReference>
<keyword evidence="2" id="KW-0805">Transcription regulation</keyword>
<dbReference type="InterPro" id="IPR003441">
    <property type="entry name" value="NAC-dom"/>
</dbReference>
<dbReference type="EnsemblPlants" id="HORVU.MOREX.r3.7HG0713480.1">
    <property type="protein sequence ID" value="HORVU.MOREX.r3.7HG0713480.1"/>
    <property type="gene ID" value="HORVU.MOREX.r3.7HG0713480"/>
</dbReference>
<evidence type="ECO:0000259" key="7">
    <source>
        <dbReference type="PROSITE" id="PS51005"/>
    </source>
</evidence>
<keyword evidence="4" id="KW-0804">Transcription</keyword>
<dbReference type="Proteomes" id="UP000011116">
    <property type="component" value="Chromosome 7H"/>
</dbReference>
<feature type="region of interest" description="Disordered" evidence="6">
    <location>
        <begin position="172"/>
        <end position="215"/>
    </location>
</feature>
<evidence type="ECO:0000256" key="6">
    <source>
        <dbReference type="SAM" id="MobiDB-lite"/>
    </source>
</evidence>
<keyword evidence="5" id="KW-0539">Nucleus</keyword>
<evidence type="ECO:0000256" key="3">
    <source>
        <dbReference type="ARBA" id="ARBA00023125"/>
    </source>
</evidence>
<evidence type="ECO:0000313" key="8">
    <source>
        <dbReference type="EnsemblPlants" id="HORVU.MOREX.r3.7HG0713480.1"/>
    </source>
</evidence>
<feature type="region of interest" description="Disordered" evidence="6">
    <location>
        <begin position="418"/>
        <end position="438"/>
    </location>
</feature>
<sequence>MDTMQNAVAVVDDPWLNRHGFPQGYHFVPSDLELIRLLEDMIAGRALPHPLPTIFQNVRIREYHPSELHEKYKAHKEAGSIYIFSKREFPGNAKKRPKRFAKDGWWKASGGSEGLNRGGIPVGTKFTLVYYNKKPGDKVAVKTDWALKEYTKTVDKKEPAEEMALYRLYKMHKPRNGKQPTQEDEDTPHPACANEEEEASPPPSPPPPAAGGTFLQAQAGQPHDYHDYHDYYTFGAAPGPSTSHSVTPDAGYMGAFGAAPGPSTSRSMTPDAGYMALTAFSPAAATYMPQYNTNGLGFWDALPAMVASPVQPSGPAGVAHGLPASAAHFGCQETAVDAENFCYQETTDPLKTQLLPASAEHLVYQETTDRPNTQLSPPPPEPAAQGGYLADEFDSWCEMQQGSQQVPVSHYSLIPDDIDSQQVAPSPSSPMPDDTDSKQVAASPFLVLSDVDFLMLDDDDVKAFLEDVPTMPTDENGEHFSCTLQELLYPEMDSGPPPLEDVDGQGSGSE</sequence>
<feature type="region of interest" description="Disordered" evidence="6">
    <location>
        <begin position="489"/>
        <end position="510"/>
    </location>
</feature>
<evidence type="ECO:0000256" key="1">
    <source>
        <dbReference type="ARBA" id="ARBA00004123"/>
    </source>
</evidence>
<evidence type="ECO:0000256" key="5">
    <source>
        <dbReference type="ARBA" id="ARBA00023242"/>
    </source>
</evidence>
<evidence type="ECO:0000256" key="2">
    <source>
        <dbReference type="ARBA" id="ARBA00023015"/>
    </source>
</evidence>
<feature type="compositionally biased region" description="Pro residues" evidence="6">
    <location>
        <begin position="200"/>
        <end position="209"/>
    </location>
</feature>
<proteinExistence type="predicted"/>
<dbReference type="AlphaFoldDB" id="A0A8I7BEV5"/>
<dbReference type="InterPro" id="IPR036093">
    <property type="entry name" value="NAC_dom_sf"/>
</dbReference>
<feature type="domain" description="NAC" evidence="7">
    <location>
        <begin position="21"/>
        <end position="171"/>
    </location>
</feature>
<dbReference type="PANTHER" id="PTHR31719:SF94">
    <property type="entry name" value="PROTEIN ATAF2"/>
    <property type="match status" value="1"/>
</dbReference>